<dbReference type="Pfam" id="PF00211">
    <property type="entry name" value="Guanylate_cyc"/>
    <property type="match status" value="1"/>
</dbReference>
<dbReference type="SUPFAM" id="SSF55073">
    <property type="entry name" value="Nucleotide cyclase"/>
    <property type="match status" value="1"/>
</dbReference>
<dbReference type="PROSITE" id="PS50125">
    <property type="entry name" value="GUANYLATE_CYCLASE_2"/>
    <property type="match status" value="1"/>
</dbReference>
<evidence type="ECO:0000313" key="4">
    <source>
        <dbReference type="EMBL" id="KQH78860.1"/>
    </source>
</evidence>
<protein>
    <recommendedName>
        <fullName evidence="3">Guanylate cyclase domain-containing protein</fullName>
    </recommendedName>
</protein>
<dbReference type="GO" id="GO:0004016">
    <property type="term" value="F:adenylate cyclase activity"/>
    <property type="evidence" value="ECO:0007669"/>
    <property type="project" value="UniProtKB-ARBA"/>
</dbReference>
<dbReference type="InterPro" id="IPR041664">
    <property type="entry name" value="AAA_16"/>
</dbReference>
<proteinExistence type="predicted"/>
<dbReference type="PANTHER" id="PTHR16305">
    <property type="entry name" value="TESTICULAR SOLUBLE ADENYLYL CYCLASE"/>
    <property type="match status" value="1"/>
</dbReference>
<dbReference type="InterPro" id="IPR027417">
    <property type="entry name" value="P-loop_NTPase"/>
</dbReference>
<accession>A0A0Q2XC89</accession>
<evidence type="ECO:0000256" key="1">
    <source>
        <dbReference type="ARBA" id="ARBA00022741"/>
    </source>
</evidence>
<dbReference type="GO" id="GO:0009190">
    <property type="term" value="P:cyclic nucleotide biosynthetic process"/>
    <property type="evidence" value="ECO:0007669"/>
    <property type="project" value="InterPro"/>
</dbReference>
<dbReference type="SMART" id="SM00044">
    <property type="entry name" value="CYCc"/>
    <property type="match status" value="1"/>
</dbReference>
<dbReference type="GO" id="GO:0005737">
    <property type="term" value="C:cytoplasm"/>
    <property type="evidence" value="ECO:0007669"/>
    <property type="project" value="TreeGrafter"/>
</dbReference>
<dbReference type="EMBL" id="LKTM01000146">
    <property type="protein sequence ID" value="KQH78860.1"/>
    <property type="molecule type" value="Genomic_DNA"/>
</dbReference>
<feature type="domain" description="Guanylate cyclase" evidence="3">
    <location>
        <begin position="42"/>
        <end position="173"/>
    </location>
</feature>
<gene>
    <name evidence="4" type="ORF">AO501_16525</name>
</gene>
<evidence type="ECO:0000259" key="3">
    <source>
        <dbReference type="PROSITE" id="PS50125"/>
    </source>
</evidence>
<reference evidence="4 5" key="1">
    <citation type="submission" date="2015-10" db="EMBL/GenBank/DDBJ databases">
        <title>Mycobacterium gordonae draft genome assembly.</title>
        <authorList>
            <person name="Ustinova V."/>
            <person name="Smirnova T."/>
            <person name="Blagodatskikh K."/>
            <person name="Varlamov D."/>
            <person name="Larionova E."/>
            <person name="Chernousova L."/>
        </authorList>
    </citation>
    <scope>NUCLEOTIDE SEQUENCE [LARGE SCALE GENOMIC DNA]</scope>
    <source>
        <strain evidence="4 5">CTRI 14-8773</strain>
    </source>
</reference>
<evidence type="ECO:0000256" key="2">
    <source>
        <dbReference type="ARBA" id="ARBA00022840"/>
    </source>
</evidence>
<dbReference type="CDD" id="cd07302">
    <property type="entry name" value="CHD"/>
    <property type="match status" value="1"/>
</dbReference>
<dbReference type="Proteomes" id="UP000051677">
    <property type="component" value="Unassembled WGS sequence"/>
</dbReference>
<keyword evidence="2" id="KW-0067">ATP-binding</keyword>
<dbReference type="GO" id="GO:0005524">
    <property type="term" value="F:ATP binding"/>
    <property type="evidence" value="ECO:0007669"/>
    <property type="project" value="UniProtKB-KW"/>
</dbReference>
<dbReference type="PANTHER" id="PTHR16305:SF28">
    <property type="entry name" value="GUANYLATE CYCLASE DOMAIN-CONTAINING PROTEIN"/>
    <property type="match status" value="1"/>
</dbReference>
<sequence>MAATPSVCHNCGSEPRQGARFCDACGAPLTVVVQPAEYKQVTVLFADVVRSMDMAAALGPERLREVMTELVDRSAAVVQRYAGTVDKFTGDGIMALFGAPIALEDHAFRACLAAMDIQQVAQRLAAEVSRRDNMDLRVRVGLNSGQVIAGEVGAAHLGYTAVGEQVGMAQRMESVAPPGGVMLSESTARLVDDRVALAPAETVRIKGFETGVPARRLLGVGVEDPGRTHKVRHESRLVGRHVETAAAAQLLDEAGRGHGAIVTVSGRPGVGKTRLGREVVATASGRGFEVFVTYCESHTRDIPFHVISRLLRAVFGVGAVPAEAGRARVRAKFPGAGAEDLLLLDDLLGIRDPETVLPDITPEARRRRLVKLIETVALTRAEPALYVVEDAHWIDSVSEALLADFAAAVPRMRAALLVIYRPEYDGALSSITGSQHFSLVPLDDSHTAELVGALLGPDPSVFRLAAVIAERAAGLPFAAEEIVRDLAERGVLEGLPGSYVCVRPQADIQVPASVQAIISARIDRLTATAKRTLNAAAVIGLRFDQQLLESLMDATDLAPLIETELIEQIAFTPHARYAFCHPLIQAVAYESQLKSGRSELHRRVAAVLQRTHGRYTGQEAAIVATQYAAAGDLRDAFDWHMQAATWYGTRDIRAARKSWESARDVADRLPDDEPDRLDMRITPRAMLCGSTFQVGGTPSDTGFDELRELTTAAGDKRSLVLGMAGHLTTLTFNSRNSEAAEVASEFTTLVESIGDPVLTVGLFYAAAQAKWEAGQVSESLRLTQRVIDIADGDATVGDFLLASPLAYALVVRGAAGMFVGRCGWRDDLEAGIALARSVDAGAAPFAHLYKYQAALQNGAVLPTAADVAQAAEDLEFAEQSGNDTALAYALLNSATTLMHTDPGDMAAGLECLARARALFVAEKLTLSLRRMVDIEFAREQARSGEVDAAIALAATVLDEQFDCGEVIFRGPASTVLVEALLSRGSAADLEAAERAVDRLAAVPTEPGFVLFELPVLRLRGLLSRARGDESGYLRCTQRCLALAHEAGYEAYLG</sequence>
<organism evidence="4 5">
    <name type="scientific">Mycobacterium gordonae</name>
    <dbReference type="NCBI Taxonomy" id="1778"/>
    <lineage>
        <taxon>Bacteria</taxon>
        <taxon>Bacillati</taxon>
        <taxon>Actinomycetota</taxon>
        <taxon>Actinomycetes</taxon>
        <taxon>Mycobacteriales</taxon>
        <taxon>Mycobacteriaceae</taxon>
        <taxon>Mycobacterium</taxon>
    </lineage>
</organism>
<comment type="caution">
    <text evidence="4">The sequence shown here is derived from an EMBL/GenBank/DDBJ whole genome shotgun (WGS) entry which is preliminary data.</text>
</comment>
<dbReference type="Pfam" id="PF13191">
    <property type="entry name" value="AAA_16"/>
    <property type="match status" value="1"/>
</dbReference>
<dbReference type="STRING" id="1778.A9W97_02340"/>
<dbReference type="GO" id="GO:0035556">
    <property type="term" value="P:intracellular signal transduction"/>
    <property type="evidence" value="ECO:0007669"/>
    <property type="project" value="InterPro"/>
</dbReference>
<dbReference type="OrthoDB" id="5476461at2"/>
<keyword evidence="1" id="KW-0547">Nucleotide-binding</keyword>
<dbReference type="InterPro" id="IPR001054">
    <property type="entry name" value="A/G_cyclase"/>
</dbReference>
<dbReference type="InterPro" id="IPR029787">
    <property type="entry name" value="Nucleotide_cyclase"/>
</dbReference>
<dbReference type="SUPFAM" id="SSF52540">
    <property type="entry name" value="P-loop containing nucleoside triphosphate hydrolases"/>
    <property type="match status" value="1"/>
</dbReference>
<name>A0A0Q2XC89_MYCGO</name>
<dbReference type="Gene3D" id="3.40.50.300">
    <property type="entry name" value="P-loop containing nucleotide triphosphate hydrolases"/>
    <property type="match status" value="1"/>
</dbReference>
<evidence type="ECO:0000313" key="5">
    <source>
        <dbReference type="Proteomes" id="UP000051677"/>
    </source>
</evidence>
<dbReference type="Gene3D" id="3.30.70.1230">
    <property type="entry name" value="Nucleotide cyclase"/>
    <property type="match status" value="1"/>
</dbReference>
<dbReference type="AlphaFoldDB" id="A0A0Q2XC89"/>